<gene>
    <name evidence="2" type="primary">LOC104613117</name>
</gene>
<protein>
    <submittedName>
        <fullName evidence="2">DUF724 domain-containing protein 3-like</fullName>
    </submittedName>
</protein>
<keyword evidence="1" id="KW-1185">Reference proteome</keyword>
<dbReference type="eggNOG" id="ENOG502S5TM">
    <property type="taxonomic scope" value="Eukaryota"/>
</dbReference>
<dbReference type="Proteomes" id="UP000189703">
    <property type="component" value="Unplaced"/>
</dbReference>
<sequence length="136" mass="15627">MAFHRGDAVEICSTEEGFLGSYYAATVISPVGKSRVLVQYQTLLTSDESMPLREIIRAAEVRPTPPDVQVSDFSVFDEVDAFHNDGWWVGRITHIEGPLYYVYFSNTADEIAYPFSQLRVHQEWKKGKWVPLLKRR</sequence>
<dbReference type="GeneID" id="104613117"/>
<dbReference type="PANTHER" id="PTHR31917:SF148">
    <property type="entry name" value="DUF724 DOMAIN-CONTAINING PROTEIN 2"/>
    <property type="match status" value="1"/>
</dbReference>
<reference evidence="2" key="1">
    <citation type="submission" date="2025-08" db="UniProtKB">
        <authorList>
            <consortium name="RefSeq"/>
        </authorList>
    </citation>
    <scope>IDENTIFICATION</scope>
</reference>
<dbReference type="STRING" id="4432.A0A1U8BG57"/>
<accession>A0A1U8BG57</accession>
<dbReference type="CDD" id="cd20405">
    <property type="entry name" value="Tudor_Agenet_AtDUF_rpt1_3"/>
    <property type="match status" value="1"/>
</dbReference>
<dbReference type="KEGG" id="nnu:104613117"/>
<dbReference type="InterPro" id="IPR014002">
    <property type="entry name" value="Agenet_dom_plant"/>
</dbReference>
<dbReference type="InterPro" id="IPR008395">
    <property type="entry name" value="Agenet-like_dom"/>
</dbReference>
<dbReference type="RefSeq" id="XP_010279118.1">
    <property type="nucleotide sequence ID" value="XM_010280816.2"/>
</dbReference>
<organism evidence="1 2">
    <name type="scientific">Nelumbo nucifera</name>
    <name type="common">Sacred lotus</name>
    <dbReference type="NCBI Taxonomy" id="4432"/>
    <lineage>
        <taxon>Eukaryota</taxon>
        <taxon>Viridiplantae</taxon>
        <taxon>Streptophyta</taxon>
        <taxon>Embryophyta</taxon>
        <taxon>Tracheophyta</taxon>
        <taxon>Spermatophyta</taxon>
        <taxon>Magnoliopsida</taxon>
        <taxon>Proteales</taxon>
        <taxon>Nelumbonaceae</taxon>
        <taxon>Nelumbo</taxon>
    </lineage>
</organism>
<evidence type="ECO:0000313" key="2">
    <source>
        <dbReference type="RefSeq" id="XP_010279118.1"/>
    </source>
</evidence>
<dbReference type="Pfam" id="PF05641">
    <property type="entry name" value="Agenet"/>
    <property type="match status" value="1"/>
</dbReference>
<dbReference type="SMART" id="SM00743">
    <property type="entry name" value="Agenet"/>
    <property type="match status" value="2"/>
</dbReference>
<dbReference type="OrthoDB" id="938602at2759"/>
<dbReference type="AlphaFoldDB" id="A0A1U8BG57"/>
<proteinExistence type="predicted"/>
<dbReference type="CDD" id="cd20406">
    <property type="entry name" value="Tudor_Agenet_AtDUF_rpt2_4"/>
    <property type="match status" value="1"/>
</dbReference>
<evidence type="ECO:0000313" key="1">
    <source>
        <dbReference type="Proteomes" id="UP000189703"/>
    </source>
</evidence>
<name>A0A1U8BG57_NELNU</name>
<dbReference type="PANTHER" id="PTHR31917">
    <property type="entry name" value="AGENET DOMAIN-CONTAINING PROTEIN-RELATED"/>
    <property type="match status" value="1"/>
</dbReference>
<dbReference type="OMA" id="EVASQEW"/>